<gene>
    <name evidence="2" type="ORF">WKR92_13235</name>
</gene>
<dbReference type="SUPFAM" id="SSF100950">
    <property type="entry name" value="NagB/RpiA/CoA transferase-like"/>
    <property type="match status" value="1"/>
</dbReference>
<evidence type="ECO:0000313" key="3">
    <source>
        <dbReference type="Proteomes" id="UP001580928"/>
    </source>
</evidence>
<dbReference type="RefSeq" id="WP_375558320.1">
    <property type="nucleotide sequence ID" value="NZ_JBBVGT010000003.1"/>
</dbReference>
<dbReference type="CDD" id="cd01399">
    <property type="entry name" value="GlcN6P_deaminase"/>
    <property type="match status" value="1"/>
</dbReference>
<proteinExistence type="predicted"/>
<dbReference type="PANTHER" id="PTHR11280">
    <property type="entry name" value="GLUCOSAMINE-6-PHOSPHATE ISOMERASE"/>
    <property type="match status" value="1"/>
</dbReference>
<dbReference type="InterPro" id="IPR037171">
    <property type="entry name" value="NagB/RpiA_transferase-like"/>
</dbReference>
<name>A0ABV5CH18_9SPHI</name>
<dbReference type="InterPro" id="IPR006148">
    <property type="entry name" value="Glc/Gal-6P_isomerase"/>
</dbReference>
<dbReference type="EMBL" id="JBBVGT010000003">
    <property type="protein sequence ID" value="MFB5946791.1"/>
    <property type="molecule type" value="Genomic_DNA"/>
</dbReference>
<reference evidence="2 3" key="1">
    <citation type="submission" date="2024-04" db="EMBL/GenBank/DDBJ databases">
        <title>Albibacterium profundi sp. nov., isolated from sediment of the Challenger Deep of Mariana Trench.</title>
        <authorList>
            <person name="Wang Y."/>
        </authorList>
    </citation>
    <scope>NUCLEOTIDE SEQUENCE [LARGE SCALE GENOMIC DNA]</scope>
    <source>
        <strain evidence="2 3">RHL897</strain>
    </source>
</reference>
<keyword evidence="3" id="KW-1185">Reference proteome</keyword>
<comment type="caution">
    <text evidence="2">The sequence shown here is derived from an EMBL/GenBank/DDBJ whole genome shotgun (WGS) entry which is preliminary data.</text>
</comment>
<feature type="domain" description="Glucosamine/galactosamine-6-phosphate isomerase" evidence="1">
    <location>
        <begin position="17"/>
        <end position="238"/>
    </location>
</feature>
<evidence type="ECO:0000313" key="2">
    <source>
        <dbReference type="EMBL" id="MFB5946791.1"/>
    </source>
</evidence>
<dbReference type="Proteomes" id="UP001580928">
    <property type="component" value="Unassembled WGS sequence"/>
</dbReference>
<dbReference type="InterPro" id="IPR004547">
    <property type="entry name" value="Glucosamine6P_isomerase"/>
</dbReference>
<dbReference type="Pfam" id="PF01182">
    <property type="entry name" value="Glucosamine_iso"/>
    <property type="match status" value="1"/>
</dbReference>
<sequence>MINKTFQGSLQVREFETRSEMGEAAAQSVILTIKNLLEEKDYVNMVFASAPSQNEFLTGLVAAEDVDWSRINAFHMDEYIGLASKHPQTFANFLREKLFNLLPFNHVYYINGNNENPLGECERYTELLKMKSIDIVCMGIGENNHIAFNDPHVANFSDSQLVKIVDLDDDSRQQQVNDGCFASIGEVPTHALTLTIPALMNADYIYCIVPGKNKARAIFHTLKDDISTRYPSTVLRTHPNATLFIDKDSASLL</sequence>
<accession>A0ABV5CH18</accession>
<organism evidence="2 3">
    <name type="scientific">Albibacterium profundi</name>
    <dbReference type="NCBI Taxonomy" id="3134906"/>
    <lineage>
        <taxon>Bacteria</taxon>
        <taxon>Pseudomonadati</taxon>
        <taxon>Bacteroidota</taxon>
        <taxon>Sphingobacteriia</taxon>
        <taxon>Sphingobacteriales</taxon>
        <taxon>Sphingobacteriaceae</taxon>
        <taxon>Albibacterium</taxon>
    </lineage>
</organism>
<dbReference type="Gene3D" id="3.40.50.1360">
    <property type="match status" value="1"/>
</dbReference>
<evidence type="ECO:0000259" key="1">
    <source>
        <dbReference type="Pfam" id="PF01182"/>
    </source>
</evidence>
<dbReference type="PANTHER" id="PTHR11280:SF6">
    <property type="entry name" value="GLUCOSAMINE-6-PHOSPHATE ISOMERASE NAGB"/>
    <property type="match status" value="1"/>
</dbReference>
<protein>
    <submittedName>
        <fullName evidence="2">Glucosamine-6-phosphate deaminase</fullName>
    </submittedName>
</protein>